<accession>A0A1H9UFX5</accession>
<reference evidence="2" key="1">
    <citation type="submission" date="2016-10" db="EMBL/GenBank/DDBJ databases">
        <authorList>
            <person name="Varghese N."/>
            <person name="Submissions S."/>
        </authorList>
    </citation>
    <scope>NUCLEOTIDE SEQUENCE [LARGE SCALE GENOMIC DNA]</scope>
    <source>
        <strain evidence="2">S9</strain>
    </source>
</reference>
<name>A0A1H9UFX5_9BACI</name>
<evidence type="ECO:0008006" key="3">
    <source>
        <dbReference type="Google" id="ProtNLM"/>
    </source>
</evidence>
<dbReference type="AlphaFoldDB" id="A0A1H9UFX5"/>
<evidence type="ECO:0000313" key="2">
    <source>
        <dbReference type="Proteomes" id="UP000198571"/>
    </source>
</evidence>
<dbReference type="OrthoDB" id="2428246at2"/>
<keyword evidence="2" id="KW-1185">Reference proteome</keyword>
<dbReference type="Proteomes" id="UP000198571">
    <property type="component" value="Unassembled WGS sequence"/>
</dbReference>
<sequence>MQEYKRFKIVYTGHVADFEEEILYWAEQEVRKGKPGLWCELADNYARQLTIISLNPYPEETNGTVEVEDEDETPPSLKHLDVYTRYPNFYRWGVPGRRTGDHRIIYAIHNFHKVILLYYFDKQYNGAIKRHDLQPAELNYEYYCI</sequence>
<protein>
    <recommendedName>
        <fullName evidence="3">ParE toxin of type II toxin-antitoxin system, parDE</fullName>
    </recommendedName>
</protein>
<proteinExistence type="predicted"/>
<organism evidence="1 2">
    <name type="scientific">Salipaludibacillus aurantiacus</name>
    <dbReference type="NCBI Taxonomy" id="1601833"/>
    <lineage>
        <taxon>Bacteria</taxon>
        <taxon>Bacillati</taxon>
        <taxon>Bacillota</taxon>
        <taxon>Bacilli</taxon>
        <taxon>Bacillales</taxon>
        <taxon>Bacillaceae</taxon>
    </lineage>
</organism>
<dbReference type="EMBL" id="FOGT01000007">
    <property type="protein sequence ID" value="SES08171.1"/>
    <property type="molecule type" value="Genomic_DNA"/>
</dbReference>
<dbReference type="RefSeq" id="WP_093051602.1">
    <property type="nucleotide sequence ID" value="NZ_FOGT01000007.1"/>
</dbReference>
<evidence type="ECO:0000313" key="1">
    <source>
        <dbReference type="EMBL" id="SES08171.1"/>
    </source>
</evidence>
<gene>
    <name evidence="1" type="ORF">SAMN05518684_107182</name>
</gene>